<evidence type="ECO:0000256" key="2">
    <source>
        <dbReference type="ARBA" id="ARBA00022729"/>
    </source>
</evidence>
<sequence>MRALAAILWVFTSLTTAAADPVKVGCLYPLSGSGGLYGRDSLVAIDMALEDIRQSNTPIEIEVAVRDSRSKTLRSLQIARNFVETDGVDFLCGMVSSTVALTVSDYARKSATFLIGTDHASPTLVSSQLHPYYFRVTNGSRLSMRAGAMYIAETQPKTPLRISFVGPDYDYGYQVFEDLRHFLEAEGVAHEISSVYWPALFASDYSLYIQQLIEDAPDIVVNAHWGLDLVTFVRQADQLGLFETVQFMNFDTGGNYEILAELGADMPEGLVLSARHHLNWPATAANDAFVTEFHARAGRYPSYAAEGAYSGIMAIAEAVRQAGGTQDKEKLKQALENLKLSLPEDPDGFRSTMDPKHHQMLQVQAIGRTEPSQAFPPAQMILGDIRVYEPPLHWPDRPVIPQQN</sequence>
<dbReference type="GO" id="GO:0006865">
    <property type="term" value="P:amino acid transport"/>
    <property type="evidence" value="ECO:0007669"/>
    <property type="project" value="UniProtKB-KW"/>
</dbReference>
<dbReference type="InterPro" id="IPR051010">
    <property type="entry name" value="BCAA_transport"/>
</dbReference>
<dbReference type="InterPro" id="IPR028081">
    <property type="entry name" value="Leu-bd"/>
</dbReference>
<feature type="domain" description="Leucine-binding protein" evidence="5">
    <location>
        <begin position="21"/>
        <end position="363"/>
    </location>
</feature>
<protein>
    <submittedName>
        <fullName evidence="6">ABC transporter substrate-binding protein</fullName>
    </submittedName>
</protein>
<evidence type="ECO:0000313" key="6">
    <source>
        <dbReference type="EMBL" id="MQQ07096.1"/>
    </source>
</evidence>
<keyword evidence="2 4" id="KW-0732">Signal</keyword>
<dbReference type="EMBL" id="WIBF01000001">
    <property type="protein sequence ID" value="MQQ07096.1"/>
    <property type="molecule type" value="Genomic_DNA"/>
</dbReference>
<proteinExistence type="inferred from homology"/>
<gene>
    <name evidence="6" type="ORF">GFB49_01380</name>
</gene>
<comment type="caution">
    <text evidence="6">The sequence shown here is derived from an EMBL/GenBank/DDBJ whole genome shotgun (WGS) entry which is preliminary data.</text>
</comment>
<evidence type="ECO:0000256" key="1">
    <source>
        <dbReference type="ARBA" id="ARBA00010062"/>
    </source>
</evidence>
<evidence type="ECO:0000256" key="4">
    <source>
        <dbReference type="SAM" id="SignalP"/>
    </source>
</evidence>
<dbReference type="SUPFAM" id="SSF53822">
    <property type="entry name" value="Periplasmic binding protein-like I"/>
    <property type="match status" value="1"/>
</dbReference>
<keyword evidence="3" id="KW-0813">Transport</keyword>
<comment type="similarity">
    <text evidence="1">Belongs to the leucine-binding protein family.</text>
</comment>
<feature type="signal peptide" evidence="4">
    <location>
        <begin position="1"/>
        <end position="18"/>
    </location>
</feature>
<evidence type="ECO:0000259" key="5">
    <source>
        <dbReference type="Pfam" id="PF13458"/>
    </source>
</evidence>
<feature type="chain" id="PRO_5032997327" evidence="4">
    <location>
        <begin position="19"/>
        <end position="404"/>
    </location>
</feature>
<accession>A0A843Y8A0</accession>
<dbReference type="PANTHER" id="PTHR30483:SF37">
    <property type="entry name" value="ABC TRANSPORTER SUBSTRATE-BINDING PROTEIN"/>
    <property type="match status" value="1"/>
</dbReference>
<evidence type="ECO:0000256" key="3">
    <source>
        <dbReference type="ARBA" id="ARBA00022970"/>
    </source>
</evidence>
<keyword evidence="7" id="KW-1185">Reference proteome</keyword>
<organism evidence="6 7">
    <name type="scientific">Tritonibacter litoralis</name>
    <dbReference type="NCBI Taxonomy" id="2662264"/>
    <lineage>
        <taxon>Bacteria</taxon>
        <taxon>Pseudomonadati</taxon>
        <taxon>Pseudomonadota</taxon>
        <taxon>Alphaproteobacteria</taxon>
        <taxon>Rhodobacterales</taxon>
        <taxon>Paracoccaceae</taxon>
        <taxon>Tritonibacter</taxon>
    </lineage>
</organism>
<dbReference type="AlphaFoldDB" id="A0A843Y8A0"/>
<keyword evidence="3" id="KW-0029">Amino-acid transport</keyword>
<dbReference type="CDD" id="cd06330">
    <property type="entry name" value="PBP1_As_SBP-like"/>
    <property type="match status" value="1"/>
</dbReference>
<evidence type="ECO:0000313" key="7">
    <source>
        <dbReference type="Proteomes" id="UP000444174"/>
    </source>
</evidence>
<dbReference type="InterPro" id="IPR028082">
    <property type="entry name" value="Peripla_BP_I"/>
</dbReference>
<dbReference type="Gene3D" id="3.40.50.2300">
    <property type="match status" value="2"/>
</dbReference>
<name>A0A843Y8A0_9RHOB</name>
<dbReference type="Proteomes" id="UP000444174">
    <property type="component" value="Unassembled WGS sequence"/>
</dbReference>
<dbReference type="Pfam" id="PF13458">
    <property type="entry name" value="Peripla_BP_6"/>
    <property type="match status" value="1"/>
</dbReference>
<reference evidence="6 7" key="1">
    <citation type="submission" date="2019-10" db="EMBL/GenBank/DDBJ databases">
        <title>Epibacterium sp. nov., isolated from seawater.</title>
        <authorList>
            <person name="Zhang X."/>
            <person name="Li N."/>
        </authorList>
    </citation>
    <scope>NUCLEOTIDE SEQUENCE [LARGE SCALE GENOMIC DNA]</scope>
    <source>
        <strain evidence="6 7">SM1979</strain>
    </source>
</reference>
<dbReference type="RefSeq" id="WP_153214010.1">
    <property type="nucleotide sequence ID" value="NZ_WIBF01000001.1"/>
</dbReference>
<dbReference type="PANTHER" id="PTHR30483">
    <property type="entry name" value="LEUCINE-SPECIFIC-BINDING PROTEIN"/>
    <property type="match status" value="1"/>
</dbReference>